<accession>A0A6A6KW51</accession>
<comment type="caution">
    <text evidence="1">The sequence shown here is derived from an EMBL/GenBank/DDBJ whole genome shotgun (WGS) entry which is preliminary data.</text>
</comment>
<gene>
    <name evidence="1" type="ORF">GH714_029000</name>
</gene>
<sequence length="98" mass="10669">MVASNAMSMYGPLYDSDGLLMIYILVYQICSLSSVDDAFSALAKLSFVTMGMFEYALLPLVDSERMLSDLVNESAALSNAITGLSLSIARTRNSLENR</sequence>
<dbReference type="Proteomes" id="UP000467840">
    <property type="component" value="Chromosome 13"/>
</dbReference>
<evidence type="ECO:0000313" key="1">
    <source>
        <dbReference type="EMBL" id="KAF2292794.1"/>
    </source>
</evidence>
<dbReference type="AlphaFoldDB" id="A0A6A6KW51"/>
<reference evidence="1 2" key="1">
    <citation type="journal article" date="2020" name="Mol. Plant">
        <title>The Chromosome-Based Rubber Tree Genome Provides New Insights into Spurge Genome Evolution and Rubber Biosynthesis.</title>
        <authorList>
            <person name="Liu J."/>
            <person name="Shi C."/>
            <person name="Shi C.C."/>
            <person name="Li W."/>
            <person name="Zhang Q.J."/>
            <person name="Zhang Y."/>
            <person name="Li K."/>
            <person name="Lu H.F."/>
            <person name="Shi C."/>
            <person name="Zhu S.T."/>
            <person name="Xiao Z.Y."/>
            <person name="Nan H."/>
            <person name="Yue Y."/>
            <person name="Zhu X.G."/>
            <person name="Wu Y."/>
            <person name="Hong X.N."/>
            <person name="Fan G.Y."/>
            <person name="Tong Y."/>
            <person name="Zhang D."/>
            <person name="Mao C.L."/>
            <person name="Liu Y.L."/>
            <person name="Hao S.J."/>
            <person name="Liu W.Q."/>
            <person name="Lv M.Q."/>
            <person name="Zhang H.B."/>
            <person name="Liu Y."/>
            <person name="Hu-Tang G.R."/>
            <person name="Wang J.P."/>
            <person name="Wang J.H."/>
            <person name="Sun Y.H."/>
            <person name="Ni S.B."/>
            <person name="Chen W.B."/>
            <person name="Zhang X.C."/>
            <person name="Jiao Y.N."/>
            <person name="Eichler E.E."/>
            <person name="Li G.H."/>
            <person name="Liu X."/>
            <person name="Gao L.Z."/>
        </authorList>
    </citation>
    <scope>NUCLEOTIDE SEQUENCE [LARGE SCALE GENOMIC DNA]</scope>
    <source>
        <strain evidence="2">cv. GT1</strain>
        <tissue evidence="1">Leaf</tissue>
    </source>
</reference>
<name>A0A6A6KW51_HEVBR</name>
<keyword evidence="2" id="KW-1185">Reference proteome</keyword>
<protein>
    <submittedName>
        <fullName evidence="1">Uncharacterized protein</fullName>
    </submittedName>
</protein>
<proteinExistence type="predicted"/>
<organism evidence="1 2">
    <name type="scientific">Hevea brasiliensis</name>
    <name type="common">Para rubber tree</name>
    <name type="synonym">Siphonia brasiliensis</name>
    <dbReference type="NCBI Taxonomy" id="3981"/>
    <lineage>
        <taxon>Eukaryota</taxon>
        <taxon>Viridiplantae</taxon>
        <taxon>Streptophyta</taxon>
        <taxon>Embryophyta</taxon>
        <taxon>Tracheophyta</taxon>
        <taxon>Spermatophyta</taxon>
        <taxon>Magnoliopsida</taxon>
        <taxon>eudicotyledons</taxon>
        <taxon>Gunneridae</taxon>
        <taxon>Pentapetalae</taxon>
        <taxon>rosids</taxon>
        <taxon>fabids</taxon>
        <taxon>Malpighiales</taxon>
        <taxon>Euphorbiaceae</taxon>
        <taxon>Crotonoideae</taxon>
        <taxon>Micrandreae</taxon>
        <taxon>Hevea</taxon>
    </lineage>
</organism>
<evidence type="ECO:0000313" key="2">
    <source>
        <dbReference type="Proteomes" id="UP000467840"/>
    </source>
</evidence>
<dbReference type="EMBL" id="JAAGAX010000014">
    <property type="protein sequence ID" value="KAF2292794.1"/>
    <property type="molecule type" value="Genomic_DNA"/>
</dbReference>